<dbReference type="InterPro" id="IPR015286">
    <property type="entry name" value="Porin_fam_mycobact-type"/>
</dbReference>
<dbReference type="EMBL" id="CP136137">
    <property type="protein sequence ID" value="WYY08073.1"/>
    <property type="molecule type" value="Genomic_DNA"/>
</dbReference>
<protein>
    <submittedName>
        <fullName evidence="2">MspA family porin</fullName>
    </submittedName>
</protein>
<reference evidence="2 3" key="1">
    <citation type="journal article" date="2023" name="Virus Evol.">
        <title>Computational host range prediction-The good, the bad, and the ugly.</title>
        <authorList>
            <person name="Howell A.A."/>
            <person name="Versoza C.J."/>
            <person name="Pfeifer S.P."/>
        </authorList>
    </citation>
    <scope>NUCLEOTIDE SEQUENCE [LARGE SCALE GENOMIC DNA]</scope>
    <source>
        <strain evidence="2 3">1610/1b</strain>
    </source>
</reference>
<keyword evidence="3" id="KW-1185">Reference proteome</keyword>
<feature type="chain" id="PRO_5047550661" evidence="1">
    <location>
        <begin position="33"/>
        <end position="212"/>
    </location>
</feature>
<organism evidence="2 3">
    <name type="scientific">Gordonia hydrophobica</name>
    <dbReference type="NCBI Taxonomy" id="40516"/>
    <lineage>
        <taxon>Bacteria</taxon>
        <taxon>Bacillati</taxon>
        <taxon>Actinomycetota</taxon>
        <taxon>Actinomycetes</taxon>
        <taxon>Mycobacteriales</taxon>
        <taxon>Gordoniaceae</taxon>
        <taxon>Gordonia</taxon>
    </lineage>
</organism>
<sequence>MNKRVVRGAAASAAIAGAALMGASLVPAPANAVSLPSVTKVKNLPEGKVTIKLYNESARISKAVTSTALSREVRVSGKVRVTTSGDVKGGTVSAGYIVGCQVNFGADMGAKGGISQKFDGSDPAPSVSGTGGIKLGPGQAKYAPIVRSVVDDTETNSFTFGNATGGVSYSGERFGVDGCAGYAQARAKVTVRVSTDTYVGNVTLYGKPFSIG</sequence>
<gene>
    <name evidence="2" type="ORF">RVF87_03040</name>
</gene>
<evidence type="ECO:0000313" key="3">
    <source>
        <dbReference type="Proteomes" id="UP001479933"/>
    </source>
</evidence>
<evidence type="ECO:0000256" key="1">
    <source>
        <dbReference type="SAM" id="SignalP"/>
    </source>
</evidence>
<dbReference type="Proteomes" id="UP001479933">
    <property type="component" value="Chromosome"/>
</dbReference>
<name>A0ABZ2U2X4_9ACTN</name>
<keyword evidence="1" id="KW-0732">Signal</keyword>
<evidence type="ECO:0000313" key="2">
    <source>
        <dbReference type="EMBL" id="WYY08073.1"/>
    </source>
</evidence>
<proteinExistence type="predicted"/>
<accession>A0ABZ2U2X4</accession>
<dbReference type="Gene3D" id="2.60.40.1650">
    <property type="entry name" value="Porin MspA (Ig-like beta-sandwich domain)"/>
    <property type="match status" value="1"/>
</dbReference>
<dbReference type="Pfam" id="PF09203">
    <property type="entry name" value="MspA"/>
    <property type="match status" value="1"/>
</dbReference>
<dbReference type="RefSeq" id="WP_066167101.1">
    <property type="nucleotide sequence ID" value="NZ_CP136137.1"/>
</dbReference>
<feature type="signal peptide" evidence="1">
    <location>
        <begin position="1"/>
        <end position="32"/>
    </location>
</feature>